<organism evidence="14 15">
    <name type="scientific">Sutterella parvirubra YIT 11816</name>
    <dbReference type="NCBI Taxonomy" id="762967"/>
    <lineage>
        <taxon>Bacteria</taxon>
        <taxon>Pseudomonadati</taxon>
        <taxon>Pseudomonadota</taxon>
        <taxon>Betaproteobacteria</taxon>
        <taxon>Burkholderiales</taxon>
        <taxon>Sutterellaceae</taxon>
        <taxon>Sutterella</taxon>
    </lineage>
</organism>
<reference evidence="14 15" key="1">
    <citation type="submission" date="2011-11" db="EMBL/GenBank/DDBJ databases">
        <authorList>
            <person name="Weinstock G."/>
            <person name="Sodergren E."/>
            <person name="Clifton S."/>
            <person name="Fulton L."/>
            <person name="Fulton B."/>
            <person name="Courtney L."/>
            <person name="Fronick C."/>
            <person name="Harrison M."/>
            <person name="Strong C."/>
            <person name="Farmer C."/>
            <person name="Delahaunty K."/>
            <person name="Markovic C."/>
            <person name="Hall O."/>
            <person name="Minx P."/>
            <person name="Tomlinson C."/>
            <person name="Mitreva M."/>
            <person name="Hou S."/>
            <person name="Chen J."/>
            <person name="Wollam A."/>
            <person name="Pepin K.H."/>
            <person name="Johnson M."/>
            <person name="Bhonagiri V."/>
            <person name="Zhang X."/>
            <person name="Suruliraj S."/>
            <person name="Warren W."/>
            <person name="Chinwalla A."/>
            <person name="Mardis E.R."/>
            <person name="Wilson R.K."/>
        </authorList>
    </citation>
    <scope>NUCLEOTIDE SEQUENCE [LARGE SCALE GENOMIC DNA]</scope>
    <source>
        <strain evidence="14 15">YIT 11816</strain>
    </source>
</reference>
<dbReference type="Pfam" id="PF00672">
    <property type="entry name" value="HAMP"/>
    <property type="match status" value="1"/>
</dbReference>
<feature type="transmembrane region" description="Helical" evidence="11">
    <location>
        <begin position="169"/>
        <end position="190"/>
    </location>
</feature>
<dbReference type="AlphaFoldDB" id="H3KBR1"/>
<evidence type="ECO:0000256" key="6">
    <source>
        <dbReference type="ARBA" id="ARBA00022692"/>
    </source>
</evidence>
<dbReference type="InterPro" id="IPR036890">
    <property type="entry name" value="HATPase_C_sf"/>
</dbReference>
<evidence type="ECO:0000256" key="2">
    <source>
        <dbReference type="ARBA" id="ARBA00004141"/>
    </source>
</evidence>
<protein>
    <recommendedName>
        <fullName evidence="3">histidine kinase</fullName>
        <ecNumber evidence="3">2.7.13.3</ecNumber>
    </recommendedName>
</protein>
<keyword evidence="9" id="KW-0902">Two-component regulatory system</keyword>
<dbReference type="SUPFAM" id="SSF55874">
    <property type="entry name" value="ATPase domain of HSP90 chaperone/DNA topoisomerase II/histidine kinase"/>
    <property type="match status" value="1"/>
</dbReference>
<feature type="domain" description="Histidine kinase" evidence="12">
    <location>
        <begin position="250"/>
        <end position="465"/>
    </location>
</feature>
<evidence type="ECO:0000256" key="7">
    <source>
        <dbReference type="ARBA" id="ARBA00022777"/>
    </source>
</evidence>
<dbReference type="InterPro" id="IPR050428">
    <property type="entry name" value="TCS_sensor_his_kinase"/>
</dbReference>
<dbReference type="SMART" id="SM00387">
    <property type="entry name" value="HATPase_c"/>
    <property type="match status" value="1"/>
</dbReference>
<evidence type="ECO:0000256" key="3">
    <source>
        <dbReference type="ARBA" id="ARBA00012438"/>
    </source>
</evidence>
<dbReference type="Gene3D" id="1.10.8.500">
    <property type="entry name" value="HAMP domain in histidine kinase"/>
    <property type="match status" value="1"/>
</dbReference>
<evidence type="ECO:0000256" key="1">
    <source>
        <dbReference type="ARBA" id="ARBA00000085"/>
    </source>
</evidence>
<dbReference type="SMART" id="SM00304">
    <property type="entry name" value="HAMP"/>
    <property type="match status" value="1"/>
</dbReference>
<evidence type="ECO:0000313" key="15">
    <source>
        <dbReference type="Proteomes" id="UP000004956"/>
    </source>
</evidence>
<dbReference type="Pfam" id="PF02518">
    <property type="entry name" value="HATPase_c"/>
    <property type="match status" value="1"/>
</dbReference>
<keyword evidence="8 11" id="KW-1133">Transmembrane helix</keyword>
<keyword evidence="7 14" id="KW-0418">Kinase</keyword>
<evidence type="ECO:0000256" key="9">
    <source>
        <dbReference type="ARBA" id="ARBA00023012"/>
    </source>
</evidence>
<dbReference type="InterPro" id="IPR003660">
    <property type="entry name" value="HAMP_dom"/>
</dbReference>
<dbReference type="InterPro" id="IPR004358">
    <property type="entry name" value="Sig_transdc_His_kin-like_C"/>
</dbReference>
<dbReference type="RefSeq" id="WP_008540507.1">
    <property type="nucleotide sequence ID" value="NZ_JH604851.1"/>
</dbReference>
<dbReference type="OrthoDB" id="9804645at2"/>
<dbReference type="InterPro" id="IPR003661">
    <property type="entry name" value="HisK_dim/P_dom"/>
</dbReference>
<dbReference type="Proteomes" id="UP000004956">
    <property type="component" value="Unassembled WGS sequence"/>
</dbReference>
<comment type="catalytic activity">
    <reaction evidence="1">
        <text>ATP + protein L-histidine = ADP + protein N-phospho-L-histidine.</text>
        <dbReference type="EC" id="2.7.13.3"/>
    </reaction>
</comment>
<comment type="subcellular location">
    <subcellularLocation>
        <location evidence="2">Membrane</location>
        <topology evidence="2">Multi-pass membrane protein</topology>
    </subcellularLocation>
</comment>
<dbReference type="CDD" id="cd00075">
    <property type="entry name" value="HATPase"/>
    <property type="match status" value="1"/>
</dbReference>
<comment type="caution">
    <text evidence="14">The sequence shown here is derived from an EMBL/GenBank/DDBJ whole genome shotgun (WGS) entry which is preliminary data.</text>
</comment>
<dbReference type="CDD" id="cd06225">
    <property type="entry name" value="HAMP"/>
    <property type="match status" value="1"/>
</dbReference>
<evidence type="ECO:0000259" key="12">
    <source>
        <dbReference type="PROSITE" id="PS50109"/>
    </source>
</evidence>
<dbReference type="PANTHER" id="PTHR45436:SF15">
    <property type="entry name" value="SENSOR HISTIDINE KINASE CUSS"/>
    <property type="match status" value="1"/>
</dbReference>
<feature type="transmembrane region" description="Helical" evidence="11">
    <location>
        <begin position="12"/>
        <end position="32"/>
    </location>
</feature>
<dbReference type="PRINTS" id="PR00344">
    <property type="entry name" value="BCTRLSENSOR"/>
</dbReference>
<evidence type="ECO:0000256" key="4">
    <source>
        <dbReference type="ARBA" id="ARBA00022553"/>
    </source>
</evidence>
<dbReference type="Pfam" id="PF00512">
    <property type="entry name" value="HisKA"/>
    <property type="match status" value="1"/>
</dbReference>
<dbReference type="SUPFAM" id="SSF158472">
    <property type="entry name" value="HAMP domain-like"/>
    <property type="match status" value="1"/>
</dbReference>
<evidence type="ECO:0000256" key="11">
    <source>
        <dbReference type="SAM" id="Phobius"/>
    </source>
</evidence>
<evidence type="ECO:0000313" key="14">
    <source>
        <dbReference type="EMBL" id="EHY32448.1"/>
    </source>
</evidence>
<keyword evidence="15" id="KW-1185">Reference proteome</keyword>
<proteinExistence type="predicted"/>
<sequence length="465" mass="52273">MRWRFPINSFFWRIFAGLLAVIIATGVFVWIYSWVVQSREEGVGTIDWRRSAQKAVESALIVHRYGGREQLERWLRSPVNSDPIVYVLGRNGVELSGRKVPEPAIEMLADLRQGRLPPQAMGMHGRMRNRSITEIEIDGHPYIVFATRTDPRLVRIDPVPFNPRYPADVAVAAGLIITLLVAYVLALYYTRPLRRLDRAMQRFAQGELSTRVSGDIGTTDREIASLAEVFDRMAERIEQLVNRQRRLFHDVSHEVRSPLARIEVALELARRDPARVPASLDRIEKEVGAVDQLIDGLLTYARLDAGEELPLERIELRALLDDIRETAEYEAQKRSIGVTLTIDPSLENVFLKADLSSLPRAFDNFLRNAIRYTPEGGSIELRAEPAAPGTFEILCVDQGPGIPAEELEQVFSPFVRGTREATGTGFGLGLAIARRIIKLHGGSVRAENRTDRSGLIVRTTLPTAR</sequence>
<accession>H3KBR1</accession>
<dbReference type="Gene3D" id="3.30.565.10">
    <property type="entry name" value="Histidine kinase-like ATPase, C-terminal domain"/>
    <property type="match status" value="1"/>
</dbReference>
<dbReference type="PROSITE" id="PS50109">
    <property type="entry name" value="HIS_KIN"/>
    <property type="match status" value="1"/>
</dbReference>
<keyword evidence="5" id="KW-0808">Transferase</keyword>
<dbReference type="InterPro" id="IPR036097">
    <property type="entry name" value="HisK_dim/P_sf"/>
</dbReference>
<dbReference type="STRING" id="762967.HMPREF9440_00157"/>
<name>H3KBR1_9BURK</name>
<dbReference type="InterPro" id="IPR005467">
    <property type="entry name" value="His_kinase_dom"/>
</dbReference>
<dbReference type="PROSITE" id="PS50885">
    <property type="entry name" value="HAMP"/>
    <property type="match status" value="1"/>
</dbReference>
<gene>
    <name evidence="14" type="ORF">HMPREF9440_00157</name>
</gene>
<dbReference type="EMBL" id="AFBQ01000018">
    <property type="protein sequence ID" value="EHY32448.1"/>
    <property type="molecule type" value="Genomic_DNA"/>
</dbReference>
<feature type="domain" description="HAMP" evidence="13">
    <location>
        <begin position="187"/>
        <end position="242"/>
    </location>
</feature>
<evidence type="ECO:0000256" key="8">
    <source>
        <dbReference type="ARBA" id="ARBA00022989"/>
    </source>
</evidence>
<dbReference type="SUPFAM" id="SSF47384">
    <property type="entry name" value="Homodimeric domain of signal transducing histidine kinase"/>
    <property type="match status" value="1"/>
</dbReference>
<evidence type="ECO:0000259" key="13">
    <source>
        <dbReference type="PROSITE" id="PS50885"/>
    </source>
</evidence>
<dbReference type="GO" id="GO:0005886">
    <property type="term" value="C:plasma membrane"/>
    <property type="evidence" value="ECO:0007669"/>
    <property type="project" value="TreeGrafter"/>
</dbReference>
<keyword evidence="10 11" id="KW-0472">Membrane</keyword>
<keyword evidence="6 11" id="KW-0812">Transmembrane</keyword>
<dbReference type="EC" id="2.7.13.3" evidence="3"/>
<evidence type="ECO:0000256" key="10">
    <source>
        <dbReference type="ARBA" id="ARBA00023136"/>
    </source>
</evidence>
<dbReference type="CDD" id="cd00082">
    <property type="entry name" value="HisKA"/>
    <property type="match status" value="1"/>
</dbReference>
<dbReference type="HOGENOM" id="CLU_000445_89_27_4"/>
<dbReference type="PANTHER" id="PTHR45436">
    <property type="entry name" value="SENSOR HISTIDINE KINASE YKOH"/>
    <property type="match status" value="1"/>
</dbReference>
<dbReference type="PATRIC" id="fig|762967.3.peg.138"/>
<evidence type="ECO:0000256" key="5">
    <source>
        <dbReference type="ARBA" id="ARBA00022679"/>
    </source>
</evidence>
<dbReference type="Gene3D" id="1.10.287.130">
    <property type="match status" value="1"/>
</dbReference>
<dbReference type="SMART" id="SM00388">
    <property type="entry name" value="HisKA"/>
    <property type="match status" value="1"/>
</dbReference>
<dbReference type="GO" id="GO:0000155">
    <property type="term" value="F:phosphorelay sensor kinase activity"/>
    <property type="evidence" value="ECO:0007669"/>
    <property type="project" value="InterPro"/>
</dbReference>
<keyword evidence="4" id="KW-0597">Phosphoprotein</keyword>
<dbReference type="InterPro" id="IPR003594">
    <property type="entry name" value="HATPase_dom"/>
</dbReference>